<dbReference type="EC" id="3.4.16.-" evidence="2"/>
<evidence type="ECO:0000256" key="1">
    <source>
        <dbReference type="ARBA" id="ARBA00009431"/>
    </source>
</evidence>
<reference evidence="3" key="1">
    <citation type="submission" date="2023-07" db="EMBL/GenBank/DDBJ databases">
        <authorList>
            <consortium name="AG Swart"/>
            <person name="Singh M."/>
            <person name="Singh A."/>
            <person name="Seah K."/>
            <person name="Emmerich C."/>
        </authorList>
    </citation>
    <scope>NUCLEOTIDE SEQUENCE</scope>
    <source>
        <strain evidence="3">DP1</strain>
    </source>
</reference>
<organism evidence="3 4">
    <name type="scientific">Euplotes crassus</name>
    <dbReference type="NCBI Taxonomy" id="5936"/>
    <lineage>
        <taxon>Eukaryota</taxon>
        <taxon>Sar</taxon>
        <taxon>Alveolata</taxon>
        <taxon>Ciliophora</taxon>
        <taxon>Intramacronucleata</taxon>
        <taxon>Spirotrichea</taxon>
        <taxon>Hypotrichia</taxon>
        <taxon>Euplotida</taxon>
        <taxon>Euplotidae</taxon>
        <taxon>Moneuplotes</taxon>
    </lineage>
</organism>
<dbReference type="InterPro" id="IPR029058">
    <property type="entry name" value="AB_hydrolase_fold"/>
</dbReference>
<dbReference type="Gene3D" id="3.40.50.12670">
    <property type="match status" value="1"/>
</dbReference>
<keyword evidence="2" id="KW-0732">Signal</keyword>
<evidence type="ECO:0000313" key="4">
    <source>
        <dbReference type="Proteomes" id="UP001295684"/>
    </source>
</evidence>
<evidence type="ECO:0000256" key="2">
    <source>
        <dbReference type="RuleBase" id="RU361156"/>
    </source>
</evidence>
<dbReference type="PANTHER" id="PTHR11802">
    <property type="entry name" value="SERINE PROTEASE FAMILY S10 SERINE CARBOXYPEPTIDASE"/>
    <property type="match status" value="1"/>
</dbReference>
<dbReference type="GO" id="GO:0006508">
    <property type="term" value="P:proteolysis"/>
    <property type="evidence" value="ECO:0007669"/>
    <property type="project" value="UniProtKB-KW"/>
</dbReference>
<comment type="caution">
    <text evidence="3">The sequence shown here is derived from an EMBL/GenBank/DDBJ whole genome shotgun (WGS) entry which is preliminary data.</text>
</comment>
<gene>
    <name evidence="3" type="ORF">ECRASSUSDP1_LOCUS9943</name>
</gene>
<dbReference type="PROSITE" id="PS00131">
    <property type="entry name" value="CARBOXYPEPT_SER_SER"/>
    <property type="match status" value="1"/>
</dbReference>
<dbReference type="PANTHER" id="PTHR11802:SF201">
    <property type="entry name" value="CARBOXYPEPTIDASE"/>
    <property type="match status" value="1"/>
</dbReference>
<dbReference type="AlphaFoldDB" id="A0AAD1UKU9"/>
<keyword evidence="2" id="KW-0121">Carboxypeptidase</keyword>
<accession>A0AAD1UKU9</accession>
<dbReference type="Pfam" id="PF00450">
    <property type="entry name" value="Peptidase_S10"/>
    <property type="match status" value="1"/>
</dbReference>
<dbReference type="Gene3D" id="3.40.50.1820">
    <property type="entry name" value="alpha/beta hydrolase"/>
    <property type="match status" value="1"/>
</dbReference>
<name>A0AAD1UKU9_EUPCR</name>
<proteinExistence type="inferred from homology"/>
<sequence>MKIFTPILALIFVVGLANAAFADDLVTEMPDCPKFDFDMYSGYLDVNANKSLHYVLVESLGDPANDPILMWFNGGPGCSSMLGFMQENGPCIIDDGENFVKENPFPWNEKANVLYLEAPAGVGYSFARNKEDMESNDLQSSHENLQALKQFYKKFPEYQENDLFISGESYAGIYVPNLAYRIHQHNTMSKINKRTPINLKGILVGNGATKWEYDTTPSYLEMAYNHQLMDTELHNTFVENGCEWYFRDVLPRKANEACEKAKKTFDENTKRINWYDIYRKVYDDGGINKERVGKTIIDGEERYYPRGYKMTDYTPWLEDIYGESAPILGDYVSDYLNRPDVRDAFHIKKEIHTYKACAGGDLTYHLQKEGSHWIYHILKSNGIRILKFSGDTDGAVPTYGSQLWIRDLGWDVVKDWHAWLVDDQVAGYQKEYDGLTFATVHGVGHMAPQWKRKEVTQLINDFIHGE</sequence>
<dbReference type="PRINTS" id="PR00724">
    <property type="entry name" value="CRBOXYPTASEC"/>
</dbReference>
<feature type="chain" id="PRO_5041771718" description="Carboxypeptidase" evidence="2">
    <location>
        <begin position="20"/>
        <end position="466"/>
    </location>
</feature>
<dbReference type="Proteomes" id="UP001295684">
    <property type="component" value="Unassembled WGS sequence"/>
</dbReference>
<protein>
    <recommendedName>
        <fullName evidence="2">Carboxypeptidase</fullName>
        <ecNumber evidence="2">3.4.16.-</ecNumber>
    </recommendedName>
</protein>
<keyword evidence="2" id="KW-0378">Hydrolase</keyword>
<dbReference type="InterPro" id="IPR001563">
    <property type="entry name" value="Peptidase_S10"/>
</dbReference>
<evidence type="ECO:0000313" key="3">
    <source>
        <dbReference type="EMBL" id="CAI2368647.1"/>
    </source>
</evidence>
<dbReference type="GO" id="GO:0004185">
    <property type="term" value="F:serine-type carboxypeptidase activity"/>
    <property type="evidence" value="ECO:0007669"/>
    <property type="project" value="UniProtKB-UniRule"/>
</dbReference>
<dbReference type="InterPro" id="IPR018202">
    <property type="entry name" value="Ser_caboxypep_ser_AS"/>
</dbReference>
<feature type="signal peptide" evidence="2">
    <location>
        <begin position="1"/>
        <end position="19"/>
    </location>
</feature>
<dbReference type="SUPFAM" id="SSF53474">
    <property type="entry name" value="alpha/beta-Hydrolases"/>
    <property type="match status" value="1"/>
</dbReference>
<keyword evidence="4" id="KW-1185">Reference proteome</keyword>
<keyword evidence="2" id="KW-0645">Protease</keyword>
<dbReference type="EMBL" id="CAMPGE010009783">
    <property type="protein sequence ID" value="CAI2368647.1"/>
    <property type="molecule type" value="Genomic_DNA"/>
</dbReference>
<comment type="similarity">
    <text evidence="1 2">Belongs to the peptidase S10 family.</text>
</comment>